<comment type="caution">
    <text evidence="2">The sequence shown here is derived from an EMBL/GenBank/DDBJ whole genome shotgun (WGS) entry which is preliminary data.</text>
</comment>
<dbReference type="RefSeq" id="WP_276304998.1">
    <property type="nucleotide sequence ID" value="NZ_CP119992.1"/>
</dbReference>
<dbReference type="Pfam" id="PF18545">
    <property type="entry name" value="HalOD1"/>
    <property type="match status" value="1"/>
</dbReference>
<dbReference type="InterPro" id="IPR040624">
    <property type="entry name" value="HalOD1"/>
</dbReference>
<sequence length="83" mass="9027">MYSPASVDMAVDRSDLSELLVYAMKETLDADAPRTLYDVIDPDALDSLFAPRYNGEPRAPGEVILDYGGHTFTVESTGSVVVE</sequence>
<gene>
    <name evidence="2" type="ORF">ACFQPE_02135</name>
</gene>
<evidence type="ECO:0000259" key="1">
    <source>
        <dbReference type="Pfam" id="PF18545"/>
    </source>
</evidence>
<reference evidence="2 3" key="1">
    <citation type="journal article" date="2019" name="Int. J. Syst. Evol. Microbiol.">
        <title>The Global Catalogue of Microorganisms (GCM) 10K type strain sequencing project: providing services to taxonomists for standard genome sequencing and annotation.</title>
        <authorList>
            <consortium name="The Broad Institute Genomics Platform"/>
            <consortium name="The Broad Institute Genome Sequencing Center for Infectious Disease"/>
            <person name="Wu L."/>
            <person name="Ma J."/>
        </authorList>
    </citation>
    <scope>NUCLEOTIDE SEQUENCE [LARGE SCALE GENOMIC DNA]</scope>
    <source>
        <strain evidence="2 3">PSR21</strain>
    </source>
</reference>
<proteinExistence type="predicted"/>
<dbReference type="EMBL" id="JBHTBF010000001">
    <property type="protein sequence ID" value="MFC7315596.1"/>
    <property type="molecule type" value="Genomic_DNA"/>
</dbReference>
<evidence type="ECO:0000313" key="3">
    <source>
        <dbReference type="Proteomes" id="UP001596547"/>
    </source>
</evidence>
<feature type="domain" description="Halobacterial output" evidence="1">
    <location>
        <begin position="28"/>
        <end position="83"/>
    </location>
</feature>
<keyword evidence="3" id="KW-1185">Reference proteome</keyword>
<evidence type="ECO:0000313" key="2">
    <source>
        <dbReference type="EMBL" id="MFC7315596.1"/>
    </source>
</evidence>
<dbReference type="AlphaFoldDB" id="A0ABD6A604"/>
<name>A0ABD6A604_9EURY</name>
<dbReference type="Proteomes" id="UP001596547">
    <property type="component" value="Unassembled WGS sequence"/>
</dbReference>
<accession>A0ABD6A604</accession>
<organism evidence="2 3">
    <name type="scientific">Halomarina halobia</name>
    <dbReference type="NCBI Taxonomy" id="3033386"/>
    <lineage>
        <taxon>Archaea</taxon>
        <taxon>Methanobacteriati</taxon>
        <taxon>Methanobacteriota</taxon>
        <taxon>Stenosarchaea group</taxon>
        <taxon>Halobacteria</taxon>
        <taxon>Halobacteriales</taxon>
        <taxon>Natronomonadaceae</taxon>
        <taxon>Halomarina</taxon>
    </lineage>
</organism>
<dbReference type="GeneID" id="79314566"/>
<protein>
    <submittedName>
        <fullName evidence="2">HalOD1 output domain-containing protein</fullName>
    </submittedName>
</protein>